<sequence>MTSRRRSMRDSVVSALSIFSSNLSSIGAHRTPRYHPRRITEQLLPVTRPNARASFYNARTRRPSVDAVATRERLELRVLLLSPFPSDLPPFAKSVVNVSSQSGSISVKVYRLGGAASTHFFKLHITAHSSNVVIILPSSFRGGIFILGQTSSRHQRIWKDSAVRRRIRRGLIRLNGDPDTAEDEDEVVVRTKGRVRIQIVNAAKEERARVKLIDWLKKRMTRRSISEDSGWF</sequence>
<accession>A0A067Q7X8</accession>
<dbReference type="Proteomes" id="UP000027265">
    <property type="component" value="Unassembled WGS sequence"/>
</dbReference>
<dbReference type="InParanoid" id="A0A067Q7X8"/>
<proteinExistence type="predicted"/>
<gene>
    <name evidence="2" type="ORF">JAAARDRAFT_626256</name>
</gene>
<dbReference type="HOGENOM" id="CLU_1321606_0_0_1"/>
<dbReference type="Pfam" id="PF24016">
    <property type="entry name" value="DUF7330"/>
    <property type="match status" value="1"/>
</dbReference>
<evidence type="ECO:0000259" key="1">
    <source>
        <dbReference type="Pfam" id="PF24016"/>
    </source>
</evidence>
<keyword evidence="3" id="KW-1185">Reference proteome</keyword>
<dbReference type="EMBL" id="KL197715">
    <property type="protein sequence ID" value="KDQ59597.1"/>
    <property type="molecule type" value="Genomic_DNA"/>
</dbReference>
<name>A0A067Q7X8_9AGAM</name>
<organism evidence="2 3">
    <name type="scientific">Jaapia argillacea MUCL 33604</name>
    <dbReference type="NCBI Taxonomy" id="933084"/>
    <lineage>
        <taxon>Eukaryota</taxon>
        <taxon>Fungi</taxon>
        <taxon>Dikarya</taxon>
        <taxon>Basidiomycota</taxon>
        <taxon>Agaricomycotina</taxon>
        <taxon>Agaricomycetes</taxon>
        <taxon>Agaricomycetidae</taxon>
        <taxon>Jaapiales</taxon>
        <taxon>Jaapiaceae</taxon>
        <taxon>Jaapia</taxon>
    </lineage>
</organism>
<protein>
    <recommendedName>
        <fullName evidence="1">DUF7330 domain-containing protein</fullName>
    </recommendedName>
</protein>
<evidence type="ECO:0000313" key="3">
    <source>
        <dbReference type="Proteomes" id="UP000027265"/>
    </source>
</evidence>
<feature type="domain" description="DUF7330" evidence="1">
    <location>
        <begin position="60"/>
        <end position="165"/>
    </location>
</feature>
<dbReference type="OrthoDB" id="3264779at2759"/>
<evidence type="ECO:0000313" key="2">
    <source>
        <dbReference type="EMBL" id="KDQ59597.1"/>
    </source>
</evidence>
<reference evidence="3" key="1">
    <citation type="journal article" date="2014" name="Proc. Natl. Acad. Sci. U.S.A.">
        <title>Extensive sampling of basidiomycete genomes demonstrates inadequacy of the white-rot/brown-rot paradigm for wood decay fungi.</title>
        <authorList>
            <person name="Riley R."/>
            <person name="Salamov A.A."/>
            <person name="Brown D.W."/>
            <person name="Nagy L.G."/>
            <person name="Floudas D."/>
            <person name="Held B.W."/>
            <person name="Levasseur A."/>
            <person name="Lombard V."/>
            <person name="Morin E."/>
            <person name="Otillar R."/>
            <person name="Lindquist E.A."/>
            <person name="Sun H."/>
            <person name="LaButti K.M."/>
            <person name="Schmutz J."/>
            <person name="Jabbour D."/>
            <person name="Luo H."/>
            <person name="Baker S.E."/>
            <person name="Pisabarro A.G."/>
            <person name="Walton J.D."/>
            <person name="Blanchette R.A."/>
            <person name="Henrissat B."/>
            <person name="Martin F."/>
            <person name="Cullen D."/>
            <person name="Hibbett D.S."/>
            <person name="Grigoriev I.V."/>
        </authorList>
    </citation>
    <scope>NUCLEOTIDE SEQUENCE [LARGE SCALE GENOMIC DNA]</scope>
    <source>
        <strain evidence="3">MUCL 33604</strain>
    </source>
</reference>
<dbReference type="AlphaFoldDB" id="A0A067Q7X8"/>
<dbReference type="InterPro" id="IPR055754">
    <property type="entry name" value="DUF7330"/>
</dbReference>